<evidence type="ECO:0000313" key="2">
    <source>
        <dbReference type="EMBL" id="KAH8697569.1"/>
    </source>
</evidence>
<evidence type="ECO:0000313" key="3">
    <source>
        <dbReference type="Proteomes" id="UP001201262"/>
    </source>
</evidence>
<feature type="compositionally biased region" description="Polar residues" evidence="1">
    <location>
        <begin position="302"/>
        <end position="315"/>
    </location>
</feature>
<reference evidence="2" key="1">
    <citation type="submission" date="2021-12" db="EMBL/GenBank/DDBJ databases">
        <title>Convergent genome expansion in fungi linked to evolution of root-endophyte symbiosis.</title>
        <authorList>
            <consortium name="DOE Joint Genome Institute"/>
            <person name="Ke Y.-H."/>
            <person name="Bonito G."/>
            <person name="Liao H.-L."/>
            <person name="Looney B."/>
            <person name="Rojas-Flechas A."/>
            <person name="Nash J."/>
            <person name="Hameed K."/>
            <person name="Schadt C."/>
            <person name="Martin F."/>
            <person name="Crous P.W."/>
            <person name="Miettinen O."/>
            <person name="Magnuson J.K."/>
            <person name="Labbe J."/>
            <person name="Jacobson D."/>
            <person name="Doktycz M.J."/>
            <person name="Veneault-Fourrey C."/>
            <person name="Kuo A."/>
            <person name="Mondo S."/>
            <person name="Calhoun S."/>
            <person name="Riley R."/>
            <person name="Ohm R."/>
            <person name="LaButti K."/>
            <person name="Andreopoulos B."/>
            <person name="Pangilinan J."/>
            <person name="Nolan M."/>
            <person name="Tritt A."/>
            <person name="Clum A."/>
            <person name="Lipzen A."/>
            <person name="Daum C."/>
            <person name="Barry K."/>
            <person name="Grigoriev I.V."/>
            <person name="Vilgalys R."/>
        </authorList>
    </citation>
    <scope>NUCLEOTIDE SEQUENCE</scope>
    <source>
        <strain evidence="2">PMI_201</strain>
    </source>
</reference>
<dbReference type="RefSeq" id="XP_046072270.1">
    <property type="nucleotide sequence ID" value="XM_046216164.1"/>
</dbReference>
<dbReference type="GeneID" id="70246451"/>
<feature type="compositionally biased region" description="Basic and acidic residues" evidence="1">
    <location>
        <begin position="481"/>
        <end position="504"/>
    </location>
</feature>
<organism evidence="2 3">
    <name type="scientific">Talaromyces proteolyticus</name>
    <dbReference type="NCBI Taxonomy" id="1131652"/>
    <lineage>
        <taxon>Eukaryota</taxon>
        <taxon>Fungi</taxon>
        <taxon>Dikarya</taxon>
        <taxon>Ascomycota</taxon>
        <taxon>Pezizomycotina</taxon>
        <taxon>Eurotiomycetes</taxon>
        <taxon>Eurotiomycetidae</taxon>
        <taxon>Eurotiales</taxon>
        <taxon>Trichocomaceae</taxon>
        <taxon>Talaromyces</taxon>
        <taxon>Talaromyces sect. Bacilispori</taxon>
    </lineage>
</organism>
<feature type="region of interest" description="Disordered" evidence="1">
    <location>
        <begin position="606"/>
        <end position="630"/>
    </location>
</feature>
<name>A0AAD4KWG6_9EURO</name>
<protein>
    <submittedName>
        <fullName evidence="2">Uncharacterized protein</fullName>
    </submittedName>
</protein>
<keyword evidence="3" id="KW-1185">Reference proteome</keyword>
<gene>
    <name evidence="2" type="ORF">BGW36DRAFT_378935</name>
</gene>
<dbReference type="EMBL" id="JAJTJA010000006">
    <property type="protein sequence ID" value="KAH8697569.1"/>
    <property type="molecule type" value="Genomic_DNA"/>
</dbReference>
<feature type="compositionally biased region" description="Low complexity" evidence="1">
    <location>
        <begin position="606"/>
        <end position="620"/>
    </location>
</feature>
<dbReference type="Proteomes" id="UP001201262">
    <property type="component" value="Unassembled WGS sequence"/>
</dbReference>
<accession>A0AAD4KWG6</accession>
<feature type="region of interest" description="Disordered" evidence="1">
    <location>
        <begin position="265"/>
        <end position="371"/>
    </location>
</feature>
<sequence>MEDVSMIMIDAPAIMHPQTFLSPRITHITNQINFAPTAVTTKAIPRAWERIPSRAFLARHKSRTIWKRFRKSMESLRDRTGRVGSRIEEREFESEIKTSANADYMRATKRQRLDDSDDQQEESVQIERGRSFLETKWELEAGRRRRKLVSITQEEEHAHVVSFGEGVGIEKSEGGLLEEIERLVSLDGEAYAVVDALSKGAEGSNNEQTLDDVNPTMKTTAAAEIAEIVARQEPSLVRSALRMNSLDGEDVALLSEFLSRAQAKRAANATMTPSKMDKLDKPTAMNSPTIRPRKALEEVDKNSPSPQKQHISTPVKSAPIKPVEFPERPVNQENREDAATEASPISCRRSTRTKLPKTQAPSQPPAVPNQIPVRRANGTEFIFLQRTEAQELALLTRKNTRRNKGNAVLPKHFLHNCAKQEQSDDGEASSHSPPSEEPVVQVRRSPRKHPGSKQVWWKEDKLVEYAPEKLDETVYGSSPDKIAEKLRHDGSNKASTRDKYESKAHTLPATPSKKVRRINMLAPASTSAPIKPLTVSTPIPKRKKLTPKAPVRSAGADTTSSTRLDKGAQEIAVTKPAASIAKAAVSKKASGIPKSKSLLKATSIPSSASIMSSAGATPVAKRVRAKKVGV</sequence>
<proteinExistence type="predicted"/>
<comment type="caution">
    <text evidence="2">The sequence shown here is derived from an EMBL/GenBank/DDBJ whole genome shotgun (WGS) entry which is preliminary data.</text>
</comment>
<dbReference type="AlphaFoldDB" id="A0AAD4KWG6"/>
<feature type="compositionally biased region" description="Basic residues" evidence="1">
    <location>
        <begin position="621"/>
        <end position="630"/>
    </location>
</feature>
<evidence type="ECO:0000256" key="1">
    <source>
        <dbReference type="SAM" id="MobiDB-lite"/>
    </source>
</evidence>
<feature type="region of interest" description="Disordered" evidence="1">
    <location>
        <begin position="403"/>
        <end position="454"/>
    </location>
</feature>
<feature type="region of interest" description="Disordered" evidence="1">
    <location>
        <begin position="481"/>
        <end position="570"/>
    </location>
</feature>